<dbReference type="PANTHER" id="PTHR13486">
    <property type="entry name" value="TELOMERE LENGTH AND SILENCING PROTEIN 1 TLS1 FAMILY MEMBER"/>
    <property type="match status" value="1"/>
</dbReference>
<gene>
    <name evidence="5" type="primary">LOC115211972</name>
</gene>
<dbReference type="Proteomes" id="UP000515154">
    <property type="component" value="Linkage group LG5"/>
</dbReference>
<reference evidence="5" key="1">
    <citation type="submission" date="2025-08" db="UniProtKB">
        <authorList>
            <consortium name="RefSeq"/>
        </authorList>
    </citation>
    <scope>IDENTIFICATION</scope>
</reference>
<accession>A0A6P7SEJ9</accession>
<proteinExistence type="inferred from homology"/>
<organism evidence="4 5">
    <name type="scientific">Octopus sinensis</name>
    <name type="common">East Asian common octopus</name>
    <dbReference type="NCBI Taxonomy" id="2607531"/>
    <lineage>
        <taxon>Eukaryota</taxon>
        <taxon>Metazoa</taxon>
        <taxon>Spiralia</taxon>
        <taxon>Lophotrochozoa</taxon>
        <taxon>Mollusca</taxon>
        <taxon>Cephalopoda</taxon>
        <taxon>Coleoidea</taxon>
        <taxon>Octopodiformes</taxon>
        <taxon>Octopoda</taxon>
        <taxon>Incirrata</taxon>
        <taxon>Octopodidae</taxon>
        <taxon>Octopus</taxon>
    </lineage>
</organism>
<dbReference type="RefSeq" id="XP_029636605.1">
    <property type="nucleotide sequence ID" value="XM_029780745.2"/>
</dbReference>
<evidence type="ECO:0000313" key="4">
    <source>
        <dbReference type="Proteomes" id="UP000515154"/>
    </source>
</evidence>
<name>A0A6P7SEJ9_9MOLL</name>
<dbReference type="AlphaFoldDB" id="A0A6P7SEJ9"/>
<dbReference type="Pfam" id="PF07052">
    <property type="entry name" value="Hep_59"/>
    <property type="match status" value="1"/>
</dbReference>
<protein>
    <submittedName>
        <fullName evidence="5">Telomere length and silencing protein 1 homolog isoform X1</fullName>
    </submittedName>
</protein>
<dbReference type="InterPro" id="IPR010756">
    <property type="entry name" value="Tls1-like"/>
</dbReference>
<dbReference type="GO" id="GO:0000398">
    <property type="term" value="P:mRNA splicing, via spliceosome"/>
    <property type="evidence" value="ECO:0007669"/>
    <property type="project" value="TreeGrafter"/>
</dbReference>
<dbReference type="GO" id="GO:0005681">
    <property type="term" value="C:spliceosomal complex"/>
    <property type="evidence" value="ECO:0007669"/>
    <property type="project" value="TreeGrafter"/>
</dbReference>
<evidence type="ECO:0000256" key="2">
    <source>
        <dbReference type="ARBA" id="ARBA00007643"/>
    </source>
</evidence>
<comment type="similarity">
    <text evidence="2">Belongs to the TLS1 family.</text>
</comment>
<dbReference type="PANTHER" id="PTHR13486:SF2">
    <property type="entry name" value="SPLICING FACTOR C9ORF78"/>
    <property type="match status" value="1"/>
</dbReference>
<evidence type="ECO:0000256" key="1">
    <source>
        <dbReference type="ARBA" id="ARBA00004123"/>
    </source>
</evidence>
<evidence type="ECO:0000313" key="5">
    <source>
        <dbReference type="RefSeq" id="XP_029636605.1"/>
    </source>
</evidence>
<sequence length="295" mass="33374">MSSSKQKRNFRKRRCSSSSESADEDAESGNTDQVASSMTDIKLLQKLREKPRGVNAASLAFGKSTKKDEIEASDPFKMKTGGIVDMKALKNSVSLQGGDIESIGTAFAAETNIRDEDAEMLKYVEEELAKKKGHVTEKSQEKQAHAEDALYQLPENLKVESSTKKSEDMLSNQMLSGIPEIDLGIDAKIRNIEHTEDAKQKLVQEMMKKKDSEVSEFVPTNMAVNFVQHNRFTIEESGPRLKDKHLLLKPKLLRVGDAEKIGEMDKKSRRVAVEPEEKATDDFHYERFKKQMRRY</sequence>
<evidence type="ECO:0000256" key="3">
    <source>
        <dbReference type="ARBA" id="ARBA00023242"/>
    </source>
</evidence>
<dbReference type="KEGG" id="osn:115211972"/>
<comment type="subcellular location">
    <subcellularLocation>
        <location evidence="1">Nucleus</location>
    </subcellularLocation>
</comment>
<keyword evidence="4" id="KW-1185">Reference proteome</keyword>
<keyword evidence="3" id="KW-0539">Nucleus</keyword>